<dbReference type="GO" id="GO:0042286">
    <property type="term" value="F:glutamate-1-semialdehyde 2,1-aminomutase activity"/>
    <property type="evidence" value="ECO:0007669"/>
    <property type="project" value="UniProtKB-EC"/>
</dbReference>
<dbReference type="Gene3D" id="3.40.640.10">
    <property type="entry name" value="Type I PLP-dependent aspartate aminotransferase-like (Major domain)"/>
    <property type="match status" value="1"/>
</dbReference>
<comment type="caution">
    <text evidence="4">The sequence shown here is derived from an EMBL/GenBank/DDBJ whole genome shotgun (WGS) entry which is preliminary data.</text>
</comment>
<accession>A0A7W9CUJ2</accession>
<dbReference type="GO" id="GO:0030170">
    <property type="term" value="F:pyridoxal phosphate binding"/>
    <property type="evidence" value="ECO:0007669"/>
    <property type="project" value="InterPro"/>
</dbReference>
<evidence type="ECO:0000313" key="4">
    <source>
        <dbReference type="EMBL" id="MBB5751776.1"/>
    </source>
</evidence>
<dbReference type="PANTHER" id="PTHR43713:SF3">
    <property type="entry name" value="GLUTAMATE-1-SEMIALDEHYDE 2,1-AMINOMUTASE 1, CHLOROPLASTIC-RELATED"/>
    <property type="match status" value="1"/>
</dbReference>
<dbReference type="EC" id="5.4.3.8" evidence="4"/>
<dbReference type="EMBL" id="JACHOO010000002">
    <property type="protein sequence ID" value="MBB5751776.1"/>
    <property type="molecule type" value="Genomic_DNA"/>
</dbReference>
<dbReference type="PANTHER" id="PTHR43713">
    <property type="entry name" value="GLUTAMATE-1-SEMIALDEHYDE 2,1-AMINOMUTASE"/>
    <property type="match status" value="1"/>
</dbReference>
<name>A0A7W9CUJ2_9HYPH</name>
<organism evidence="4 5">
    <name type="scientific">Prosthecomicrobium pneumaticum</name>
    <dbReference type="NCBI Taxonomy" id="81895"/>
    <lineage>
        <taxon>Bacteria</taxon>
        <taxon>Pseudomonadati</taxon>
        <taxon>Pseudomonadota</taxon>
        <taxon>Alphaproteobacteria</taxon>
        <taxon>Hyphomicrobiales</taxon>
        <taxon>Kaistiaceae</taxon>
        <taxon>Prosthecomicrobium</taxon>
    </lineage>
</organism>
<protein>
    <submittedName>
        <fullName evidence="4">Glutamate-1-semialdehyde 2,1-aminomutase</fullName>
        <ecNumber evidence="4">5.4.3.8</ecNumber>
    </submittedName>
</protein>
<keyword evidence="2 3" id="KW-0663">Pyridoxal phosphate</keyword>
<dbReference type="SUPFAM" id="SSF53383">
    <property type="entry name" value="PLP-dependent transferases"/>
    <property type="match status" value="1"/>
</dbReference>
<proteinExistence type="inferred from homology"/>
<dbReference type="InterPro" id="IPR015424">
    <property type="entry name" value="PyrdxlP-dep_Trfase"/>
</dbReference>
<evidence type="ECO:0000256" key="1">
    <source>
        <dbReference type="ARBA" id="ARBA00001933"/>
    </source>
</evidence>
<dbReference type="InterPro" id="IPR005814">
    <property type="entry name" value="Aminotrans_3"/>
</dbReference>
<dbReference type="NCBIfam" id="NF005453">
    <property type="entry name" value="PRK07046.1"/>
    <property type="match status" value="1"/>
</dbReference>
<dbReference type="InterPro" id="IPR015422">
    <property type="entry name" value="PyrdxlP-dep_Trfase_small"/>
</dbReference>
<evidence type="ECO:0000313" key="5">
    <source>
        <dbReference type="Proteomes" id="UP000523821"/>
    </source>
</evidence>
<dbReference type="RefSeq" id="WP_183852861.1">
    <property type="nucleotide sequence ID" value="NZ_JACHOO010000002.1"/>
</dbReference>
<dbReference type="Proteomes" id="UP000523821">
    <property type="component" value="Unassembled WGS sequence"/>
</dbReference>
<dbReference type="GO" id="GO:0008483">
    <property type="term" value="F:transaminase activity"/>
    <property type="evidence" value="ECO:0007669"/>
    <property type="project" value="InterPro"/>
</dbReference>
<dbReference type="AlphaFoldDB" id="A0A7W9CUJ2"/>
<gene>
    <name evidence="4" type="ORF">GGQ63_000828</name>
</gene>
<evidence type="ECO:0000256" key="3">
    <source>
        <dbReference type="RuleBase" id="RU003560"/>
    </source>
</evidence>
<keyword evidence="5" id="KW-1185">Reference proteome</keyword>
<dbReference type="Pfam" id="PF00202">
    <property type="entry name" value="Aminotran_3"/>
    <property type="match status" value="1"/>
</dbReference>
<keyword evidence="4" id="KW-0413">Isomerase</keyword>
<evidence type="ECO:0000256" key="2">
    <source>
        <dbReference type="ARBA" id="ARBA00022898"/>
    </source>
</evidence>
<dbReference type="Gene3D" id="3.90.1150.10">
    <property type="entry name" value="Aspartate Aminotransferase, domain 1"/>
    <property type="match status" value="1"/>
</dbReference>
<comment type="cofactor">
    <cofactor evidence="1">
        <name>pyridoxal 5'-phosphate</name>
        <dbReference type="ChEBI" id="CHEBI:597326"/>
    </cofactor>
</comment>
<reference evidence="4 5" key="1">
    <citation type="submission" date="2020-08" db="EMBL/GenBank/DDBJ databases">
        <title>Genomic Encyclopedia of Type Strains, Phase IV (KMG-IV): sequencing the most valuable type-strain genomes for metagenomic binning, comparative biology and taxonomic classification.</title>
        <authorList>
            <person name="Goeker M."/>
        </authorList>
    </citation>
    <scope>NUCLEOTIDE SEQUENCE [LARGE SCALE GENOMIC DNA]</scope>
    <source>
        <strain evidence="4 5">DSM 16268</strain>
    </source>
</reference>
<sequence length="457" mass="48016">MPIDAALRERAQDMIATEEARFAALHPRSSVIAATAANHFPGGVPLHWMRDWGTPFPLVVARAEGSTVTCADGIAHTDFCLGDSGALFGHSPAPVVAAITAQAAHGLTAMLPSTDVAEVAGLLADRFGLPYWQVTATASDANRAVIRWARAITGRAKVLVFDGCYHGQVDDAFVEIRDEETVMRAGLLGQVHDLASTSSAVPFNDLEAVEWALSTDSIALVLTEPALTNTGMVLPDPGFLEGLVRLARRHGALVAFDETHTISTGPAGYCGLEGLEPDFFVLGKPVAGGVPAAVFGFSAAVEAEMRRTLAGKPEGYSGIGTTLSGNMLALAAMRACLAEVMTEDAYRTMIRLAGRLADGIEAVLEALGLPWSVARLGARVELVFAPAAVRNGAEARAALDHTVERALHLHLLNRGVLVTPFHNMMLVAPTTTAAEVDRLVGLLAEALESLTGRTAPP</sequence>
<comment type="similarity">
    <text evidence="3">Belongs to the class-III pyridoxal-phosphate-dependent aminotransferase family.</text>
</comment>
<dbReference type="InterPro" id="IPR015421">
    <property type="entry name" value="PyrdxlP-dep_Trfase_major"/>
</dbReference>